<accession>K2H1Z2</accession>
<dbReference type="EMBL" id="AMFJ01000086">
    <property type="protein sequence ID" value="EKE29865.1"/>
    <property type="molecule type" value="Genomic_DNA"/>
</dbReference>
<protein>
    <submittedName>
        <fullName evidence="2">Uncharacterized protein</fullName>
    </submittedName>
</protein>
<keyword evidence="1" id="KW-1133">Transmembrane helix</keyword>
<comment type="caution">
    <text evidence="2">The sequence shown here is derived from an EMBL/GenBank/DDBJ whole genome shotgun (WGS) entry which is preliminary data.</text>
</comment>
<keyword evidence="1" id="KW-0812">Transmembrane</keyword>
<sequence length="804" mass="95368">MRNPAAVMSVNYQEAEDEKMIVINRFLDNILNIEEKTWFSKHLECFKKIWHNHKYMRLWTWLALSAWAIWATAGWAFVLAAWLLAGRAVLSATWWYMATDAIFDIINKKVTKWSIDRLLQKIKETKDRALLESELQTIYQEIRTKTKEEVEEMIETAKKRDETKNNIKQFLSIWVGLTLWIIWWSRILTAAANPWIKEASSIVKSKVWNILSAQNAVPAKGVDSSLVKDIFKDIKHDHPSQNHITLEQAERRIVWLKQWIPLDHSEKLNALNDSVAHDIRKPTSGIIKSARELWFMKGNQTLDEAAKRLGDREIEKILIRAHENEIIAEWNWMTKITSAIAAPQMQNLATELPVDKSGFFKKATIWCLWILGLWFVGKKIYDLGKVQKWSGDNPIDSGIRILNPNPRQPRQRNSDETIIDAEIIENTWNDTLDTVASEGTSHYRTESGMLRNEELKIISESWNEIQVNKFRAIAKSLKEGFWFELDWYKDIDSNPIVIFSKETVWWSIILIYKQSWDDIKLEMIWNDHWIKKYTEYDSFNASSITGNQEELISSLNSCVENIYKYILFKRDVLKCKELARYLRLIEVEKTDLALIYKQLENPEVLRNWTETWWFWYQNIYDFNNWVLKMDNLQNPRLEEMDLTGWSFAIKHEIENATNWYIRKPSESRIKQFDKFEARLMSEMIISGFERNQSYILSWCSFPFNWHKHPWCLDRPSIWDLAHPDANAVVDFRKNPNLMTFTWGIVNHLPSNMNEDNKPENAIILRWSDFGWRNDYVIYFWRVNRNDRNSYRSNDLIGIKAKVVE</sequence>
<organism evidence="2">
    <name type="scientific">uncultured bacterium</name>
    <name type="common">gcode 4</name>
    <dbReference type="NCBI Taxonomy" id="1234023"/>
    <lineage>
        <taxon>Bacteria</taxon>
        <taxon>environmental samples</taxon>
    </lineage>
</organism>
<gene>
    <name evidence="2" type="ORF">ACD_2C00086G0001</name>
</gene>
<evidence type="ECO:0000313" key="2">
    <source>
        <dbReference type="EMBL" id="EKE29865.1"/>
    </source>
</evidence>
<reference evidence="2" key="1">
    <citation type="journal article" date="2012" name="Science">
        <title>Fermentation, hydrogen, and sulfur metabolism in multiple uncultivated bacterial phyla.</title>
        <authorList>
            <person name="Wrighton K.C."/>
            <person name="Thomas B.C."/>
            <person name="Sharon I."/>
            <person name="Miller C.S."/>
            <person name="Castelle C.J."/>
            <person name="VerBerkmoes N.C."/>
            <person name="Wilkins M.J."/>
            <person name="Hettich R.L."/>
            <person name="Lipton M.S."/>
            <person name="Williams K.H."/>
            <person name="Long P.E."/>
            <person name="Banfield J.F."/>
        </authorList>
    </citation>
    <scope>NUCLEOTIDE SEQUENCE [LARGE SCALE GENOMIC DNA]</scope>
</reference>
<evidence type="ECO:0000256" key="1">
    <source>
        <dbReference type="SAM" id="Phobius"/>
    </source>
</evidence>
<name>K2H1Z2_9BACT</name>
<proteinExistence type="predicted"/>
<feature type="transmembrane region" description="Helical" evidence="1">
    <location>
        <begin position="58"/>
        <end position="82"/>
    </location>
</feature>
<dbReference type="AlphaFoldDB" id="K2H1Z2"/>
<keyword evidence="1" id="KW-0472">Membrane</keyword>